<name>A0A0D2H307_9EURO</name>
<organism evidence="2 3">
    <name type="scientific">Fonsecaea multimorphosa CBS 102226</name>
    <dbReference type="NCBI Taxonomy" id="1442371"/>
    <lineage>
        <taxon>Eukaryota</taxon>
        <taxon>Fungi</taxon>
        <taxon>Dikarya</taxon>
        <taxon>Ascomycota</taxon>
        <taxon>Pezizomycotina</taxon>
        <taxon>Eurotiomycetes</taxon>
        <taxon>Chaetothyriomycetidae</taxon>
        <taxon>Chaetothyriales</taxon>
        <taxon>Herpotrichiellaceae</taxon>
        <taxon>Fonsecaea</taxon>
    </lineage>
</organism>
<keyword evidence="3" id="KW-1185">Reference proteome</keyword>
<dbReference type="GeneID" id="27713759"/>
<feature type="region of interest" description="Disordered" evidence="1">
    <location>
        <begin position="564"/>
        <end position="637"/>
    </location>
</feature>
<feature type="compositionally biased region" description="Basic residues" evidence="1">
    <location>
        <begin position="334"/>
        <end position="343"/>
    </location>
</feature>
<evidence type="ECO:0000256" key="1">
    <source>
        <dbReference type="SAM" id="MobiDB-lite"/>
    </source>
</evidence>
<evidence type="ECO:0000313" key="2">
    <source>
        <dbReference type="EMBL" id="KIX96235.1"/>
    </source>
</evidence>
<gene>
    <name evidence="2" type="ORF">Z520_08013</name>
</gene>
<proteinExistence type="predicted"/>
<sequence length="637" mass="69829">MEPVTFAVSIVAILNSASSLTLNTLQLLQRSKKGNAELESQLSEIVVVMEVLQECKDIVQASQNTKIPRSIERAIAMCDRRFQELVEVMNLIQVVLSGSNSPMGRLKRRKTLMETEPERKSAFKNFRSVVLLLRDLCADIRLQQQLVDMSAGLADLFMDRYDWEPPQRAISRPGHIYMDEEPAHSTDEREAEKPLDPLSGIGNWRQANLSVKNATILVGSGSEVSSTRAKYMHLRAKMDTGCDENLITMKVVKRAQIDQSLLKPIQEEDQFEFTMLNGFSCAPEFKITLSWYQDCDEKMRRSDFYVVKEGPFDMLIGSRRFAQDFRERQALPVGKRRKNKASRKREQEEHTRHLIDEEIEEIQERNEQKSKHVLQGLHQQGMGFQIHTGSAAPGQPSGGAAALSLSITPPPPPSTAILPSQKPDEKQHFASPLTTPPSPLPSAPHVISLQGQTSPEQGQTSPGQGPMSLSSSASPLSLINTKPLPMAPAQRPNPSSSLSPRAQVKATLPSPEDVQAPQTQSQQSQVPPTVGTSQTPQLLPAAPNQADPIAMSGALAPQLSSASYSSSLSASHGPETTPQASIASTNTGQNGTAMPDMPGQTVVKPVMPLNNGNNTAAGSAKKRGRFFSFLRTRKQNQ</sequence>
<reference evidence="2 3" key="1">
    <citation type="submission" date="2015-01" db="EMBL/GenBank/DDBJ databases">
        <title>The Genome Sequence of Fonsecaea multimorphosa CBS 102226.</title>
        <authorList>
            <consortium name="The Broad Institute Genomics Platform"/>
            <person name="Cuomo C."/>
            <person name="de Hoog S."/>
            <person name="Gorbushina A."/>
            <person name="Stielow B."/>
            <person name="Teixiera M."/>
            <person name="Abouelleil A."/>
            <person name="Chapman S.B."/>
            <person name="Priest M."/>
            <person name="Young S.K."/>
            <person name="Wortman J."/>
            <person name="Nusbaum C."/>
            <person name="Birren B."/>
        </authorList>
    </citation>
    <scope>NUCLEOTIDE SEQUENCE [LARGE SCALE GENOMIC DNA]</scope>
    <source>
        <strain evidence="2 3">CBS 102226</strain>
    </source>
</reference>
<evidence type="ECO:0000313" key="3">
    <source>
        <dbReference type="Proteomes" id="UP000053411"/>
    </source>
</evidence>
<feature type="compositionally biased region" description="Polar residues" evidence="1">
    <location>
        <begin position="449"/>
        <end position="463"/>
    </location>
</feature>
<protein>
    <submittedName>
        <fullName evidence="2">Uncharacterized protein</fullName>
    </submittedName>
</protein>
<dbReference type="AlphaFoldDB" id="A0A0D2H307"/>
<accession>A0A0D2H307</accession>
<dbReference type="RefSeq" id="XP_016630358.1">
    <property type="nucleotide sequence ID" value="XM_016778510.1"/>
</dbReference>
<feature type="compositionally biased region" description="Basic and acidic residues" evidence="1">
    <location>
        <begin position="344"/>
        <end position="355"/>
    </location>
</feature>
<dbReference type="Proteomes" id="UP000053411">
    <property type="component" value="Unassembled WGS sequence"/>
</dbReference>
<feature type="region of interest" description="Disordered" evidence="1">
    <location>
        <begin position="386"/>
        <end position="545"/>
    </location>
</feature>
<feature type="compositionally biased region" description="Low complexity" evidence="1">
    <location>
        <begin position="389"/>
        <end position="407"/>
    </location>
</feature>
<feature type="compositionally biased region" description="Low complexity" evidence="1">
    <location>
        <begin position="514"/>
        <end position="530"/>
    </location>
</feature>
<feature type="region of interest" description="Disordered" evidence="1">
    <location>
        <begin position="332"/>
        <end position="355"/>
    </location>
</feature>
<dbReference type="VEuPathDB" id="FungiDB:Z520_08013"/>
<dbReference type="OrthoDB" id="5426765at2759"/>
<feature type="compositionally biased region" description="Low complexity" evidence="1">
    <location>
        <begin position="468"/>
        <end position="478"/>
    </location>
</feature>
<dbReference type="EMBL" id="KN848078">
    <property type="protein sequence ID" value="KIX96235.1"/>
    <property type="molecule type" value="Genomic_DNA"/>
</dbReference>
<feature type="compositionally biased region" description="Polar residues" evidence="1">
    <location>
        <begin position="574"/>
        <end position="592"/>
    </location>
</feature>
<feature type="compositionally biased region" description="Basic residues" evidence="1">
    <location>
        <begin position="620"/>
        <end position="637"/>
    </location>
</feature>